<organism evidence="1 2">
    <name type="scientific">Piloderma croceum (strain F 1598)</name>
    <dbReference type="NCBI Taxonomy" id="765440"/>
    <lineage>
        <taxon>Eukaryota</taxon>
        <taxon>Fungi</taxon>
        <taxon>Dikarya</taxon>
        <taxon>Basidiomycota</taxon>
        <taxon>Agaricomycotina</taxon>
        <taxon>Agaricomycetes</taxon>
        <taxon>Agaricomycetidae</taxon>
        <taxon>Atheliales</taxon>
        <taxon>Atheliaceae</taxon>
        <taxon>Piloderma</taxon>
    </lineage>
</organism>
<dbReference type="EMBL" id="KN832974">
    <property type="protein sequence ID" value="KIM89539.1"/>
    <property type="molecule type" value="Genomic_DNA"/>
</dbReference>
<dbReference type="Proteomes" id="UP000054166">
    <property type="component" value="Unassembled WGS sequence"/>
</dbReference>
<protein>
    <submittedName>
        <fullName evidence="1">Uncharacterized protein</fullName>
    </submittedName>
</protein>
<proteinExistence type="predicted"/>
<dbReference type="InParanoid" id="A0A0C3GCW0"/>
<evidence type="ECO:0000313" key="2">
    <source>
        <dbReference type="Proteomes" id="UP000054166"/>
    </source>
</evidence>
<reference evidence="2" key="2">
    <citation type="submission" date="2015-01" db="EMBL/GenBank/DDBJ databases">
        <title>Evolutionary Origins and Diversification of the Mycorrhizal Mutualists.</title>
        <authorList>
            <consortium name="DOE Joint Genome Institute"/>
            <consortium name="Mycorrhizal Genomics Consortium"/>
            <person name="Kohler A."/>
            <person name="Kuo A."/>
            <person name="Nagy L.G."/>
            <person name="Floudas D."/>
            <person name="Copeland A."/>
            <person name="Barry K.W."/>
            <person name="Cichocki N."/>
            <person name="Veneault-Fourrey C."/>
            <person name="LaButti K."/>
            <person name="Lindquist E.A."/>
            <person name="Lipzen A."/>
            <person name="Lundell T."/>
            <person name="Morin E."/>
            <person name="Murat C."/>
            <person name="Riley R."/>
            <person name="Ohm R."/>
            <person name="Sun H."/>
            <person name="Tunlid A."/>
            <person name="Henrissat B."/>
            <person name="Grigoriev I.V."/>
            <person name="Hibbett D.S."/>
            <person name="Martin F."/>
        </authorList>
    </citation>
    <scope>NUCLEOTIDE SEQUENCE [LARGE SCALE GENOMIC DNA]</scope>
    <source>
        <strain evidence="2">F 1598</strain>
    </source>
</reference>
<accession>A0A0C3GCW0</accession>
<keyword evidence="2" id="KW-1185">Reference proteome</keyword>
<gene>
    <name evidence="1" type="ORF">PILCRDRAFT_190237</name>
</gene>
<name>A0A0C3GCW0_PILCF</name>
<reference evidence="1 2" key="1">
    <citation type="submission" date="2014-04" db="EMBL/GenBank/DDBJ databases">
        <authorList>
            <consortium name="DOE Joint Genome Institute"/>
            <person name="Kuo A."/>
            <person name="Tarkka M."/>
            <person name="Buscot F."/>
            <person name="Kohler A."/>
            <person name="Nagy L.G."/>
            <person name="Floudas D."/>
            <person name="Copeland A."/>
            <person name="Barry K.W."/>
            <person name="Cichocki N."/>
            <person name="Veneault-Fourrey C."/>
            <person name="LaButti K."/>
            <person name="Lindquist E.A."/>
            <person name="Lipzen A."/>
            <person name="Lundell T."/>
            <person name="Morin E."/>
            <person name="Murat C."/>
            <person name="Sun H."/>
            <person name="Tunlid A."/>
            <person name="Henrissat B."/>
            <person name="Grigoriev I.V."/>
            <person name="Hibbett D.S."/>
            <person name="Martin F."/>
            <person name="Nordberg H.P."/>
            <person name="Cantor M.N."/>
            <person name="Hua S.X."/>
        </authorList>
    </citation>
    <scope>NUCLEOTIDE SEQUENCE [LARGE SCALE GENOMIC DNA]</scope>
    <source>
        <strain evidence="1 2">F 1598</strain>
    </source>
</reference>
<dbReference type="AlphaFoldDB" id="A0A0C3GCW0"/>
<dbReference type="HOGENOM" id="CLU_2638916_0_0_1"/>
<evidence type="ECO:0000313" key="1">
    <source>
        <dbReference type="EMBL" id="KIM89539.1"/>
    </source>
</evidence>
<sequence length="77" mass="8315">MWLAHRSLPSFGIVKYPSFTIEGESDFMMCFSKSSAAVRMGAWRQSNRLDAEDSGITAGSCSGNSALAAAHIKITTR</sequence>